<organism evidence="1">
    <name type="scientific">Myoviridae sp. ct4uh47</name>
    <dbReference type="NCBI Taxonomy" id="2825032"/>
    <lineage>
        <taxon>Viruses</taxon>
        <taxon>Duplodnaviria</taxon>
        <taxon>Heunggongvirae</taxon>
        <taxon>Uroviricota</taxon>
        <taxon>Caudoviricetes</taxon>
    </lineage>
</organism>
<evidence type="ECO:0000313" key="1">
    <source>
        <dbReference type="EMBL" id="DAG02090.1"/>
    </source>
</evidence>
<name>A0A8S5V5Q2_9CAUD</name>
<protein>
    <submittedName>
        <fullName evidence="1">Tail assembly chaperone protein</fullName>
    </submittedName>
</protein>
<accession>A0A8S5V5Q2</accession>
<dbReference type="EMBL" id="BK016203">
    <property type="protein sequence ID" value="DAG02090.1"/>
    <property type="molecule type" value="Genomic_DNA"/>
</dbReference>
<proteinExistence type="predicted"/>
<sequence>MTIMFNGTEYSLATTLRVAYKVQGQHNHKPYTEVFQNIGNMTLEDQIGILYAAFECANPEQARFMTRQIFLDYYLDNYTLEQMMEQLKSVIEGITGVHTADEPAQIADTDSQGN</sequence>
<reference evidence="1" key="1">
    <citation type="journal article" date="2021" name="Proc. Natl. Acad. Sci. U.S.A.">
        <title>A Catalog of Tens of Thousands of Viruses from Human Metagenomes Reveals Hidden Associations with Chronic Diseases.</title>
        <authorList>
            <person name="Tisza M.J."/>
            <person name="Buck C.B."/>
        </authorList>
    </citation>
    <scope>NUCLEOTIDE SEQUENCE</scope>
    <source>
        <strain evidence="1">Ct4uh47</strain>
    </source>
</reference>